<evidence type="ECO:0008006" key="4">
    <source>
        <dbReference type="Google" id="ProtNLM"/>
    </source>
</evidence>
<dbReference type="AlphaFoldDB" id="A0A350HB75"/>
<reference evidence="2 3" key="1">
    <citation type="journal article" date="2018" name="Nat. Biotechnol.">
        <title>A standardized bacterial taxonomy based on genome phylogeny substantially revises the tree of life.</title>
        <authorList>
            <person name="Parks D.H."/>
            <person name="Chuvochina M."/>
            <person name="Waite D.W."/>
            <person name="Rinke C."/>
            <person name="Skarshewski A."/>
            <person name="Chaumeil P.A."/>
            <person name="Hugenholtz P."/>
        </authorList>
    </citation>
    <scope>NUCLEOTIDE SEQUENCE [LARGE SCALE GENOMIC DNA]</scope>
    <source>
        <strain evidence="2">UBA9956</strain>
    </source>
</reference>
<sequence>MPLKKNNPKKIKILWNIFLGLSILFSVYIGTIVIRGHMFYVSISEYGKVPWNNRRLTERIYHFDDLLGYALIPNTHSHETSIYKNNPIDFIIDENGFRVSKNSMSEKKRPLILFIGDSFTFGDFCYAESSFVFLAGKNLNMDVINAGVPGYGLAQMLLLSRKLIEIYTPDYVIVQFSEPIVRRAGCYYAPLGPRFKGFASVPYIADLGETCGIIPPIFKSKVFDLMLNDFIDKNQNESAFIWKICLPLYFYDDINAVLLPKAAFLTKKIPSPCKDNDKIIEYAYSEIDSICRANNSKYYILSINNDASVLRKGHSIYSLKVNTINADSFLWNEFPIKTQTEFYKIYGHLSKNGEVIDKHPNELSHRIIAKSIIDAIKKTYTE</sequence>
<evidence type="ECO:0000313" key="2">
    <source>
        <dbReference type="EMBL" id="HAV92791.1"/>
    </source>
</evidence>
<accession>A0A350HB75</accession>
<organism evidence="2 3">
    <name type="scientific">candidate division WOR-3 bacterium</name>
    <dbReference type="NCBI Taxonomy" id="2052148"/>
    <lineage>
        <taxon>Bacteria</taxon>
        <taxon>Bacteria division WOR-3</taxon>
    </lineage>
</organism>
<keyword evidence="1" id="KW-0472">Membrane</keyword>
<keyword evidence="1" id="KW-1133">Transmembrane helix</keyword>
<feature type="transmembrane region" description="Helical" evidence="1">
    <location>
        <begin position="12"/>
        <end position="34"/>
    </location>
</feature>
<evidence type="ECO:0000313" key="3">
    <source>
        <dbReference type="Proteomes" id="UP000264062"/>
    </source>
</evidence>
<gene>
    <name evidence="2" type="ORF">DCW38_06390</name>
</gene>
<dbReference type="CDD" id="cd00229">
    <property type="entry name" value="SGNH_hydrolase"/>
    <property type="match status" value="1"/>
</dbReference>
<comment type="caution">
    <text evidence="2">The sequence shown here is derived from an EMBL/GenBank/DDBJ whole genome shotgun (WGS) entry which is preliminary data.</text>
</comment>
<name>A0A350HB75_UNCW3</name>
<dbReference type="Proteomes" id="UP000264062">
    <property type="component" value="Unassembled WGS sequence"/>
</dbReference>
<keyword evidence="1" id="KW-0812">Transmembrane</keyword>
<protein>
    <recommendedName>
        <fullName evidence="4">SGNH/GDSL hydrolase family protein</fullName>
    </recommendedName>
</protein>
<proteinExistence type="predicted"/>
<evidence type="ECO:0000256" key="1">
    <source>
        <dbReference type="SAM" id="Phobius"/>
    </source>
</evidence>
<dbReference type="SUPFAM" id="SSF52266">
    <property type="entry name" value="SGNH hydrolase"/>
    <property type="match status" value="1"/>
</dbReference>
<dbReference type="EMBL" id="DMZY01000187">
    <property type="protein sequence ID" value="HAV92791.1"/>
    <property type="molecule type" value="Genomic_DNA"/>
</dbReference>
<dbReference type="InterPro" id="IPR036514">
    <property type="entry name" value="SGNH_hydro_sf"/>
</dbReference>
<dbReference type="Gene3D" id="3.40.50.1110">
    <property type="entry name" value="SGNH hydrolase"/>
    <property type="match status" value="1"/>
</dbReference>